<dbReference type="PANTHER" id="PTHR48057:SF7">
    <property type="entry name" value="LEUCINE-RICH REPEAT SERINE_THREONINE-PROTEIN KINASE 1"/>
    <property type="match status" value="1"/>
</dbReference>
<sequence length="1232" mass="133219">MSLRCLVIGSAIVFFASVIHAERSKIEHQALETDPGSHGHEHCKQWSALKAVLQSLGIDGVDDLKRWQIIWSKCEVEQINLPGHEKVHGALDERLGELTSLQILDLRDTEGLAGSLSHLQGLTNLIALYLSGSHVAGDLSSLRNLTELNTLVLDGTNITGDLSSLRNRTKLRWLQLDGTKVTGDLSSLRASTGLFRLGLSNTQVVGDLSDLHLDLEFLDLSHTAVAGKISGLQKLTKMSHLALSDSDVSGDISSLKALSSLKQIDLSHTIVAGDMAVLLHWKQITSVKLEHAKVSGRLNTSWLGKAQMLRTLKLSYSEVSFLPAAGDKGDLEKLLLLNSLEEDVTWLPQLNMLELSGCPLQGDVMDLLWLLRKCPNIASIKATNSRLTGSLRSLRGQRLARSLQTLDLAANNVSEIDDLPENLQVLILTGNPMVRFADGVLRRAVKAGTFLDLQNVELSNKAEARELVLEGLLNKTPHNSSDTAGGYSCYSIESTSLQVTPALFLPDELCSCSPGFAGRGVGCTTCPSDTYAEAYGTRRCTPCPKGSTADESKTSCRCLSGGTFHSHSSPACQCSSGHASNVSALDEGSEKEVCVPCHTNHLVCSEYGMHLISAPPEVGFARLTSNDTVAVACLPPKDIRCNSSQGNGLVDSECGAGYRGILCSDCQDSHYFSNKLCEPCPDEDQSLHSWQVAALAAGVAVIGLVLACLRMRWTSADAEAPFSAMDALKEQLKQQAPVLLQTCQLWAVLALLMQGIPALSCESQRSFEPSMQIPWCHSSMGFCSGGTSGSNGDVAFLRGHGIHQPWIWHCRSTQGAHAVLRGRRIRRFKALDLPESGRRSNQPSGNVDVSKMAPAFAVLRLLFGLLGRDWLCEFLLLRCWCTLRLGLLVHKAAFGPSTRQDHGGFSIGGRESGAAIEHGEGLFAGESAVNVARCLLAASASHIAIRMKGHRVRVVLKDGMVIATMAGDASRNDSSDHVTNLLSIVGEVDKKDTVKSRELAEAMMDRYLLEEAESSDRALAGSKSFLAKYTRFRSLYMEIIQKLVAVALVSVVGSEDGLQLTLAITLLMAAASGMIQPFLQPQVNILQCGCFICLAVAAVSFSFHKTWLSRVALVMPFLLSAILALRPDSTESLAVRIWQKLKKEILKLEEGESVEILVEARSGPSAAHLRFWNAAAVRQAVETATLQEGRGMIDQLQEGRLDPDPHDASLSSWLEVCSLPAVALPMPRAHPQ</sequence>
<feature type="chain" id="PRO_5045628547" evidence="1">
    <location>
        <begin position="22"/>
        <end position="1232"/>
    </location>
</feature>
<dbReference type="InterPro" id="IPR001611">
    <property type="entry name" value="Leu-rich_rpt"/>
</dbReference>
<protein>
    <submittedName>
        <fullName evidence="2">MDIS1-interacting receptor like kinase 2 (AtMIK2) (Probable LRR receptor-like serine/threonine-protein kinase At4g08850)</fullName>
    </submittedName>
</protein>
<accession>A0ABP0MZ66</accession>
<evidence type="ECO:0000313" key="3">
    <source>
        <dbReference type="Proteomes" id="UP001642464"/>
    </source>
</evidence>
<keyword evidence="1" id="KW-0732">Signal</keyword>
<gene>
    <name evidence="2" type="ORF">SCF082_LOCUS30424</name>
</gene>
<reference evidence="2 3" key="1">
    <citation type="submission" date="2024-02" db="EMBL/GenBank/DDBJ databases">
        <authorList>
            <person name="Chen Y."/>
            <person name="Shah S."/>
            <person name="Dougan E. K."/>
            <person name="Thang M."/>
            <person name="Chan C."/>
        </authorList>
    </citation>
    <scope>NUCLEOTIDE SEQUENCE [LARGE SCALE GENOMIC DNA]</scope>
</reference>
<dbReference type="SUPFAM" id="SSF52058">
    <property type="entry name" value="L domain-like"/>
    <property type="match status" value="1"/>
</dbReference>
<evidence type="ECO:0000256" key="1">
    <source>
        <dbReference type="SAM" id="SignalP"/>
    </source>
</evidence>
<proteinExistence type="predicted"/>
<dbReference type="SMART" id="SM01411">
    <property type="entry name" value="Ephrin_rec_like"/>
    <property type="match status" value="1"/>
</dbReference>
<dbReference type="InterPro" id="IPR052595">
    <property type="entry name" value="LRRC69/RLP"/>
</dbReference>
<dbReference type="PANTHER" id="PTHR48057">
    <property type="entry name" value="LEUCINE-RICH REPEAT SERINE/THREONINE-PROTEIN KINASE 1"/>
    <property type="match status" value="1"/>
</dbReference>
<dbReference type="EMBL" id="CAXAMM010025113">
    <property type="protein sequence ID" value="CAK9056483.1"/>
    <property type="molecule type" value="Genomic_DNA"/>
</dbReference>
<dbReference type="PROSITE" id="PS51450">
    <property type="entry name" value="LRR"/>
    <property type="match status" value="1"/>
</dbReference>
<comment type="caution">
    <text evidence="2">The sequence shown here is derived from an EMBL/GenBank/DDBJ whole genome shotgun (WGS) entry which is preliminary data.</text>
</comment>
<dbReference type="Gene3D" id="3.80.10.10">
    <property type="entry name" value="Ribonuclease Inhibitor"/>
    <property type="match status" value="3"/>
</dbReference>
<feature type="signal peptide" evidence="1">
    <location>
        <begin position="1"/>
        <end position="21"/>
    </location>
</feature>
<evidence type="ECO:0000313" key="2">
    <source>
        <dbReference type="EMBL" id="CAK9056483.1"/>
    </source>
</evidence>
<dbReference type="InterPro" id="IPR032675">
    <property type="entry name" value="LRR_dom_sf"/>
</dbReference>
<keyword evidence="3" id="KW-1185">Reference proteome</keyword>
<dbReference type="Proteomes" id="UP001642464">
    <property type="component" value="Unassembled WGS sequence"/>
</dbReference>
<dbReference type="Gene3D" id="2.10.50.10">
    <property type="entry name" value="Tumor Necrosis Factor Receptor, subunit A, domain 2"/>
    <property type="match status" value="1"/>
</dbReference>
<name>A0ABP0MZ66_9DINO</name>
<organism evidence="2 3">
    <name type="scientific">Durusdinium trenchii</name>
    <dbReference type="NCBI Taxonomy" id="1381693"/>
    <lineage>
        <taxon>Eukaryota</taxon>
        <taxon>Sar</taxon>
        <taxon>Alveolata</taxon>
        <taxon>Dinophyceae</taxon>
        <taxon>Suessiales</taxon>
        <taxon>Symbiodiniaceae</taxon>
        <taxon>Durusdinium</taxon>
    </lineage>
</organism>